<dbReference type="InterPro" id="IPR052746">
    <property type="entry name" value="MlaB_ABC_Transporter"/>
</dbReference>
<accession>A0A480AWQ2</accession>
<dbReference type="InterPro" id="IPR058548">
    <property type="entry name" value="MlaB-like_STAS"/>
</dbReference>
<comment type="caution">
    <text evidence="2">The sequence shown here is derived from an EMBL/GenBank/DDBJ whole genome shotgun (WGS) entry which is preliminary data.</text>
</comment>
<sequence length="88" mass="8941">MTALLLPARITMNDARATLAALQPQLQAATAPVLDASALAELDTAAIALLLECQRQARAAGKPLQLVGAPPKLAQLATLYGVGGLLGL</sequence>
<dbReference type="AlphaFoldDB" id="A0A480AWQ2"/>
<dbReference type="PROSITE" id="PS50801">
    <property type="entry name" value="STAS"/>
    <property type="match status" value="1"/>
</dbReference>
<name>A0A480AWQ2_9BURK</name>
<gene>
    <name evidence="2" type="ORF">AQPW35_44310</name>
</gene>
<dbReference type="Gene3D" id="3.30.750.24">
    <property type="entry name" value="STAS domain"/>
    <property type="match status" value="1"/>
</dbReference>
<dbReference type="Pfam" id="PF13466">
    <property type="entry name" value="STAS_2"/>
    <property type="match status" value="1"/>
</dbReference>
<dbReference type="Proteomes" id="UP000301751">
    <property type="component" value="Unassembled WGS sequence"/>
</dbReference>
<dbReference type="PANTHER" id="PTHR35849">
    <property type="entry name" value="BLR2341 PROTEIN"/>
    <property type="match status" value="1"/>
</dbReference>
<proteinExistence type="predicted"/>
<keyword evidence="3" id="KW-1185">Reference proteome</keyword>
<dbReference type="InterPro" id="IPR002645">
    <property type="entry name" value="STAS_dom"/>
</dbReference>
<feature type="domain" description="STAS" evidence="1">
    <location>
        <begin position="1"/>
        <end position="88"/>
    </location>
</feature>
<dbReference type="EMBL" id="BJCL01000015">
    <property type="protein sequence ID" value="GCL65350.1"/>
    <property type="molecule type" value="Genomic_DNA"/>
</dbReference>
<reference evidence="3" key="1">
    <citation type="submission" date="2019-03" db="EMBL/GenBank/DDBJ databases">
        <title>Aquabacterium pictum sp.nov., the first bacteriochlorophyll a-containing freshwater bacterium in the genus Aquabacterium of the class Betaproteobacteria.</title>
        <authorList>
            <person name="Hirose S."/>
            <person name="Tank M."/>
            <person name="Hara E."/>
            <person name="Tamaki H."/>
            <person name="Takaichi S."/>
            <person name="Haruta S."/>
            <person name="Hanada S."/>
        </authorList>
    </citation>
    <scope>NUCLEOTIDE SEQUENCE [LARGE SCALE GENOMIC DNA]</scope>
    <source>
        <strain evidence="3">W35</strain>
    </source>
</reference>
<organism evidence="2 3">
    <name type="scientific">Pseudaquabacterium pictum</name>
    <dbReference type="NCBI Taxonomy" id="2315236"/>
    <lineage>
        <taxon>Bacteria</taxon>
        <taxon>Pseudomonadati</taxon>
        <taxon>Pseudomonadota</taxon>
        <taxon>Betaproteobacteria</taxon>
        <taxon>Burkholderiales</taxon>
        <taxon>Sphaerotilaceae</taxon>
        <taxon>Pseudaquabacterium</taxon>
    </lineage>
</organism>
<dbReference type="OrthoDB" id="9156744at2"/>
<evidence type="ECO:0000313" key="2">
    <source>
        <dbReference type="EMBL" id="GCL65350.1"/>
    </source>
</evidence>
<dbReference type="SUPFAM" id="SSF52091">
    <property type="entry name" value="SpoIIaa-like"/>
    <property type="match status" value="1"/>
</dbReference>
<protein>
    <recommendedName>
        <fullName evidence="1">STAS domain-containing protein</fullName>
    </recommendedName>
</protein>
<evidence type="ECO:0000313" key="3">
    <source>
        <dbReference type="Proteomes" id="UP000301751"/>
    </source>
</evidence>
<dbReference type="InterPro" id="IPR036513">
    <property type="entry name" value="STAS_dom_sf"/>
</dbReference>
<dbReference type="RefSeq" id="WP_137735052.1">
    <property type="nucleotide sequence ID" value="NZ_BJCL01000015.1"/>
</dbReference>
<evidence type="ECO:0000259" key="1">
    <source>
        <dbReference type="PROSITE" id="PS50801"/>
    </source>
</evidence>
<dbReference type="PANTHER" id="PTHR35849:SF1">
    <property type="entry name" value="INTERMEMBRANE PHOSPHOLIPID TRANSPORT SYSTEM BINDING PROTEIN MLAB"/>
    <property type="match status" value="1"/>
</dbReference>